<dbReference type="InterPro" id="IPR021830">
    <property type="entry name" value="DUF3422"/>
</dbReference>
<reference evidence="3" key="1">
    <citation type="submission" date="2017-10" db="EMBL/GenBank/DDBJ databases">
        <title>Completed PacBio SMRT sequence of Methylosinus trichosporium OB3b reveals presence of a third large plasmid.</title>
        <authorList>
            <person name="Charles T.C."/>
            <person name="Lynch M.D.J."/>
            <person name="Heil J.R."/>
            <person name="Cheng J."/>
        </authorList>
    </citation>
    <scope>NUCLEOTIDE SEQUENCE [LARGE SCALE GENOMIC DNA]</scope>
    <source>
        <strain evidence="3">OB3b</strain>
    </source>
</reference>
<accession>A0A2D2CZU8</accession>
<sequence length="459" mass="51186">MLVLAIRPKRERRATVMERDDEGRAAAASRLQEHEARAAILAELHARPFLPIELPQRIYHFAFATNEDEARADRAALAELLRSHMLPSPTGDAKFQRLSIGDWRLRWEQHTEFTTYTWSTQKEAGEPFTHPDPLGAGEFAFRAPGRLIVATHLCAVEGGHSHEAFAQLFNSQSLCLVRAAKGAAHVMTDFAVDPFGFTRLLVKTGGIGALETGRLLQRVLEIETYRTMALLGLPEARAAGPQLRAMESEISDVTHALSQTQDMRTSRDLLKRSSDLLAKSEALSTRTAFRFGASRAYHAIVKNRLALIQEAKESHYTTISAFFSARLDPAIETCNAFEARQARLAAQVERAVDLMRTGITFELEQQNRDLLDDMNRRARLQMRLQKLVGGLSIAALSYYVAGLSLYFFKGVKDAGFLPFGFTGEEAAATAMPLVILGAWAFWQRVKRLSAKAQEEERVS</sequence>
<dbReference type="AlphaFoldDB" id="A0A2D2CZU8"/>
<evidence type="ECO:0000313" key="2">
    <source>
        <dbReference type="EMBL" id="ATQ68267.1"/>
    </source>
</evidence>
<feature type="transmembrane region" description="Helical" evidence="1">
    <location>
        <begin position="387"/>
        <end position="406"/>
    </location>
</feature>
<keyword evidence="1" id="KW-0472">Membrane</keyword>
<name>A0A2D2CZU8_METT3</name>
<evidence type="ECO:0000313" key="3">
    <source>
        <dbReference type="Proteomes" id="UP000230709"/>
    </source>
</evidence>
<keyword evidence="1" id="KW-0812">Transmembrane</keyword>
<proteinExistence type="predicted"/>
<dbReference type="KEGG" id="mtw:CQW49_10555"/>
<keyword evidence="3" id="KW-1185">Reference proteome</keyword>
<evidence type="ECO:0000256" key="1">
    <source>
        <dbReference type="SAM" id="Phobius"/>
    </source>
</evidence>
<dbReference type="Proteomes" id="UP000230709">
    <property type="component" value="Chromosome"/>
</dbReference>
<keyword evidence="1" id="KW-1133">Transmembrane helix</keyword>
<organism evidence="2 3">
    <name type="scientific">Methylosinus trichosporium (strain ATCC 35070 / NCIMB 11131 / UNIQEM 75 / OB3b)</name>
    <dbReference type="NCBI Taxonomy" id="595536"/>
    <lineage>
        <taxon>Bacteria</taxon>
        <taxon>Pseudomonadati</taxon>
        <taxon>Pseudomonadota</taxon>
        <taxon>Alphaproteobacteria</taxon>
        <taxon>Hyphomicrobiales</taxon>
        <taxon>Methylocystaceae</taxon>
        <taxon>Methylosinus</taxon>
    </lineage>
</organism>
<dbReference type="Pfam" id="PF11902">
    <property type="entry name" value="DUF3422"/>
    <property type="match status" value="1"/>
</dbReference>
<gene>
    <name evidence="2" type="ORF">CQW49_10555</name>
</gene>
<dbReference type="EMBL" id="CP023737">
    <property type="protein sequence ID" value="ATQ68267.1"/>
    <property type="molecule type" value="Genomic_DNA"/>
</dbReference>
<feature type="transmembrane region" description="Helical" evidence="1">
    <location>
        <begin position="426"/>
        <end position="442"/>
    </location>
</feature>
<protein>
    <submittedName>
        <fullName evidence="2">DUF3422 domain-containing protein</fullName>
    </submittedName>
</protein>